<name>A0A8H5B756_9AGAR</name>
<feature type="region of interest" description="Disordered" evidence="1">
    <location>
        <begin position="1003"/>
        <end position="1051"/>
    </location>
</feature>
<feature type="compositionally biased region" description="Low complexity" evidence="1">
    <location>
        <begin position="25"/>
        <end position="57"/>
    </location>
</feature>
<feature type="compositionally biased region" description="Basic and acidic residues" evidence="1">
    <location>
        <begin position="59"/>
        <end position="75"/>
    </location>
</feature>
<feature type="region of interest" description="Disordered" evidence="1">
    <location>
        <begin position="444"/>
        <end position="551"/>
    </location>
</feature>
<gene>
    <name evidence="2" type="ORF">D9619_012653</name>
</gene>
<feature type="compositionally biased region" description="Basic and acidic residues" evidence="1">
    <location>
        <begin position="807"/>
        <end position="822"/>
    </location>
</feature>
<feature type="compositionally biased region" description="Basic and acidic residues" evidence="1">
    <location>
        <begin position="1099"/>
        <end position="1108"/>
    </location>
</feature>
<feature type="compositionally biased region" description="Basic and acidic residues" evidence="1">
    <location>
        <begin position="724"/>
        <end position="740"/>
    </location>
</feature>
<feature type="region of interest" description="Disordered" evidence="1">
    <location>
        <begin position="968"/>
        <end position="988"/>
    </location>
</feature>
<feature type="compositionally biased region" description="Basic and acidic residues" evidence="1">
    <location>
        <begin position="309"/>
        <end position="325"/>
    </location>
</feature>
<feature type="compositionally biased region" description="Low complexity" evidence="1">
    <location>
        <begin position="139"/>
        <end position="160"/>
    </location>
</feature>
<feature type="compositionally biased region" description="Basic and acidic residues" evidence="1">
    <location>
        <begin position="263"/>
        <end position="278"/>
    </location>
</feature>
<feature type="region of interest" description="Disordered" evidence="1">
    <location>
        <begin position="1089"/>
        <end position="1108"/>
    </location>
</feature>
<accession>A0A8H5B756</accession>
<keyword evidence="3" id="KW-1185">Reference proteome</keyword>
<comment type="caution">
    <text evidence="2">The sequence shown here is derived from an EMBL/GenBank/DDBJ whole genome shotgun (WGS) entry which is preliminary data.</text>
</comment>
<feature type="region of interest" description="Disordered" evidence="1">
    <location>
        <begin position="702"/>
        <end position="935"/>
    </location>
</feature>
<feature type="region of interest" description="Disordered" evidence="1">
    <location>
        <begin position="372"/>
        <end position="430"/>
    </location>
</feature>
<feature type="compositionally biased region" description="Low complexity" evidence="1">
    <location>
        <begin position="534"/>
        <end position="548"/>
    </location>
</feature>
<feature type="compositionally biased region" description="Basic and acidic residues" evidence="1">
    <location>
        <begin position="1028"/>
        <end position="1037"/>
    </location>
</feature>
<feature type="compositionally biased region" description="Low complexity" evidence="1">
    <location>
        <begin position="213"/>
        <end position="223"/>
    </location>
</feature>
<feature type="compositionally biased region" description="Low complexity" evidence="1">
    <location>
        <begin position="83"/>
        <end position="116"/>
    </location>
</feature>
<feature type="compositionally biased region" description="Polar residues" evidence="1">
    <location>
        <begin position="405"/>
        <end position="428"/>
    </location>
</feature>
<feature type="region of interest" description="Disordered" evidence="1">
    <location>
        <begin position="22"/>
        <end position="353"/>
    </location>
</feature>
<dbReference type="AlphaFoldDB" id="A0A8H5B756"/>
<evidence type="ECO:0000313" key="3">
    <source>
        <dbReference type="Proteomes" id="UP000567179"/>
    </source>
</evidence>
<reference evidence="2 3" key="1">
    <citation type="journal article" date="2020" name="ISME J.">
        <title>Uncovering the hidden diversity of litter-decomposition mechanisms in mushroom-forming fungi.</title>
        <authorList>
            <person name="Floudas D."/>
            <person name="Bentzer J."/>
            <person name="Ahren D."/>
            <person name="Johansson T."/>
            <person name="Persson P."/>
            <person name="Tunlid A."/>
        </authorList>
    </citation>
    <scope>NUCLEOTIDE SEQUENCE [LARGE SCALE GENOMIC DNA]</scope>
    <source>
        <strain evidence="2 3">CBS 101986</strain>
    </source>
</reference>
<feature type="compositionally biased region" description="Polar residues" evidence="1">
    <location>
        <begin position="843"/>
        <end position="853"/>
    </location>
</feature>
<proteinExistence type="predicted"/>
<dbReference type="Proteomes" id="UP000567179">
    <property type="component" value="Unassembled WGS sequence"/>
</dbReference>
<protein>
    <submittedName>
        <fullName evidence="2">Uncharacterized protein</fullName>
    </submittedName>
</protein>
<feature type="compositionally biased region" description="Basic and acidic residues" evidence="1">
    <location>
        <begin position="389"/>
        <end position="398"/>
    </location>
</feature>
<evidence type="ECO:0000256" key="1">
    <source>
        <dbReference type="SAM" id="MobiDB-lite"/>
    </source>
</evidence>
<evidence type="ECO:0000313" key="2">
    <source>
        <dbReference type="EMBL" id="KAF5317793.1"/>
    </source>
</evidence>
<feature type="compositionally biased region" description="Polar residues" evidence="1">
    <location>
        <begin position="975"/>
        <end position="988"/>
    </location>
</feature>
<dbReference type="OrthoDB" id="3358078at2759"/>
<feature type="compositionally biased region" description="Basic and acidic residues" evidence="1">
    <location>
        <begin position="760"/>
        <end position="772"/>
    </location>
</feature>
<dbReference type="EMBL" id="JAACJJ010000032">
    <property type="protein sequence ID" value="KAF5317793.1"/>
    <property type="molecule type" value="Genomic_DNA"/>
</dbReference>
<feature type="compositionally biased region" description="Basic and acidic residues" evidence="1">
    <location>
        <begin position="459"/>
        <end position="484"/>
    </location>
</feature>
<organism evidence="2 3">
    <name type="scientific">Psilocybe cf. subviscida</name>
    <dbReference type="NCBI Taxonomy" id="2480587"/>
    <lineage>
        <taxon>Eukaryota</taxon>
        <taxon>Fungi</taxon>
        <taxon>Dikarya</taxon>
        <taxon>Basidiomycota</taxon>
        <taxon>Agaricomycotina</taxon>
        <taxon>Agaricomycetes</taxon>
        <taxon>Agaricomycetidae</taxon>
        <taxon>Agaricales</taxon>
        <taxon>Agaricineae</taxon>
        <taxon>Strophariaceae</taxon>
        <taxon>Psilocybe</taxon>
    </lineage>
</organism>
<feature type="compositionally biased region" description="Basic and acidic residues" evidence="1">
    <location>
        <begin position="224"/>
        <end position="242"/>
    </location>
</feature>
<sequence>MAASYLLELLYAPLSPAKAIDKLRTLGSPSPGRSTPGTPSRRSPAPSQQSRLSQPPQIYHEDVGRSGSETEREESTSQNDTRSSYSHSSSSLTHQSTSSHAHTSSAISSSNRSSTAPPSQNSPYHRLRHLSAPESPQKARSSAAGSASVSSGSQSTSSHSPSRRRRNRTSMASMSQVHLTDFEEEDEEEVKTGTTRGYNPDRTLNERDMITQSALAAVASARRSPLENRRRSALPREFRSDLVDETPTGGQHTSAGAYASQDALDRDERRSSWNREEPVTPSRPVTTGVGRSATLRDTRRTGGPNPRWSSDDFRAAPSTLRDRRYTPAAISTDSLVTPREGRRQSLRGGSAESALVWSPGGRLLGEGLRAAGLSPRKAGEAGPSSAFRDAYRDQDIRQPDWSPSGAASRSRNTEQADQVPRASTSMSNYKYLDREDVEAAMARGRLTRGHKSTYSLAPPRERDDSLTRRTRESLTGRRERDSLPPDRAVSSLSHFGPQRSPGHAQNFGPIATPAHLQQDRNVPSPFGTRRYTHTSTATASGSQSQSQSEHTRLMLDSLAVFESQLAKLPPTVGNSGNNAAAGVGHFPSDVARSAQGVVSAAERLATLLKLSGARAMDAQVAAEVDTPTDRSQEVADIWARVAADYRDGSRTADELVRVLTAMLLGVGRIIRELNITGGSELGSPAISGRHLSEDSDELVASPVGHMVNGTGRESRASRQSWDSGPRDREREREEAFRRLDGGGPRPESVLARASPSTFQKLRDHQTREREAMETPPPPPPAAAATPARRPTTGDRTGVSGTFRRLFTPREQRERTLDRDAAREAQAAVSGGVDRKGKLPALDSQETVQQQYEPSPTPAGKKRVTASPMDRQRTLTPLAIPKPLPVLPSEAASRRPAEKSAGTPTSIEKANSTRSVRRPLTTRGERPSFPSITTPSNATTAITAHTVSNSPRTASATVTSFPLSRTASATSSQAQVTFSRPNLPPASTTLSDLQQQHMAIERKRTISTTSSNAEPIPSYAPSPIVRSKSGSETERDIYSSRTMAARRTPRASLDVQPEVDEQGVLANGPKRISATVHAADRSAATTILHQTTGAKRERRRTVTEIWARE</sequence>
<feature type="compositionally biased region" description="Polar residues" evidence="1">
    <location>
        <begin position="901"/>
        <end position="913"/>
    </location>
</feature>